<keyword evidence="2" id="KW-1185">Reference proteome</keyword>
<proteinExistence type="predicted"/>
<dbReference type="Pfam" id="PF14081">
    <property type="entry name" value="DUF4262"/>
    <property type="match status" value="1"/>
</dbReference>
<dbReference type="EMBL" id="JARYGZ010000001">
    <property type="protein sequence ID" value="MDH7639449.1"/>
    <property type="molecule type" value="Genomic_DNA"/>
</dbReference>
<dbReference type="Proteomes" id="UP001160625">
    <property type="component" value="Unassembled WGS sequence"/>
</dbReference>
<name>A0ABT6N2E4_9SPHN</name>
<evidence type="ECO:0000313" key="1">
    <source>
        <dbReference type="EMBL" id="MDH7639449.1"/>
    </source>
</evidence>
<comment type="caution">
    <text evidence="1">The sequence shown here is derived from an EMBL/GenBank/DDBJ whole genome shotgun (WGS) entry which is preliminary data.</text>
</comment>
<sequence length="164" mass="18654">MTRTEPADFEREIIANVREHGCHINYIFDANEDTPAFAYSVGFPETIDQPEIIVFGLPMDMMKFIINETMRKCREGLRLEDGLEIPGLLAGHVCMALEIPRANITREYFNSAMWFRRHVAGEEMDAAFQIVWPGAQDGLFPWDDGCSEIVRWSQPPLATETGLS</sequence>
<organism evidence="1 2">
    <name type="scientific">Sphingomonas oryzagri</name>
    <dbReference type="NCBI Taxonomy" id="3042314"/>
    <lineage>
        <taxon>Bacteria</taxon>
        <taxon>Pseudomonadati</taxon>
        <taxon>Pseudomonadota</taxon>
        <taxon>Alphaproteobacteria</taxon>
        <taxon>Sphingomonadales</taxon>
        <taxon>Sphingomonadaceae</taxon>
        <taxon>Sphingomonas</taxon>
    </lineage>
</organism>
<protein>
    <submittedName>
        <fullName evidence="1">DUF4262 domain-containing protein</fullName>
    </submittedName>
</protein>
<dbReference type="InterPro" id="IPR025358">
    <property type="entry name" value="DUF4262"/>
</dbReference>
<reference evidence="1" key="1">
    <citation type="submission" date="2023-04" db="EMBL/GenBank/DDBJ databases">
        <title>Sphingomonas sp. MAHUQ-71 isolated from rice field.</title>
        <authorList>
            <person name="Huq M.A."/>
        </authorList>
    </citation>
    <scope>NUCLEOTIDE SEQUENCE</scope>
    <source>
        <strain evidence="1">MAHUQ-71</strain>
    </source>
</reference>
<gene>
    <name evidence="1" type="ORF">QGN17_11975</name>
</gene>
<accession>A0ABT6N2E4</accession>
<dbReference type="RefSeq" id="WP_281044714.1">
    <property type="nucleotide sequence ID" value="NZ_JARYGZ010000001.1"/>
</dbReference>
<evidence type="ECO:0000313" key="2">
    <source>
        <dbReference type="Proteomes" id="UP001160625"/>
    </source>
</evidence>